<evidence type="ECO:0000313" key="3">
    <source>
        <dbReference type="Proteomes" id="UP000199426"/>
    </source>
</evidence>
<proteinExistence type="predicted"/>
<dbReference type="EMBL" id="UAWB01000002">
    <property type="protein sequence ID" value="SQB26951.1"/>
    <property type="molecule type" value="Genomic_DNA"/>
</dbReference>
<evidence type="ECO:0000313" key="4">
    <source>
        <dbReference type="Proteomes" id="UP000251670"/>
    </source>
</evidence>
<dbReference type="RefSeq" id="WP_089734254.1">
    <property type="nucleotide sequence ID" value="NZ_FNEG01000001.1"/>
</dbReference>
<organism evidence="2 4">
    <name type="scientific">Chryseobacterium jejuense</name>
    <dbReference type="NCBI Taxonomy" id="445960"/>
    <lineage>
        <taxon>Bacteria</taxon>
        <taxon>Pseudomonadati</taxon>
        <taxon>Bacteroidota</taxon>
        <taxon>Flavobacteriia</taxon>
        <taxon>Flavobacteriales</taxon>
        <taxon>Weeksellaceae</taxon>
        <taxon>Chryseobacterium group</taxon>
        <taxon>Chryseobacterium</taxon>
    </lineage>
</organism>
<dbReference type="AlphaFoldDB" id="A0A2X2VMP8"/>
<sequence length="207" mass="23969">MTYTTEFADYNTAMGEIIMSEETTLEVLLSNEFGLNIPEQFSNISPEDWAKYAFENNLEYVITFYKDQKPCATVSNTTLSISIKYYEEKEDVLKVYLSTNFMKGNIDNGFVLYDNNKIFLSQIDRIGGLGQTILFYSQKKKNNVFSEEFTETNGNVELVEQFGTADLSKHWFDVPKDYLDYESLLDYQNLFNQLPAVLDQKSVRTSH</sequence>
<evidence type="ECO:0000313" key="1">
    <source>
        <dbReference type="EMBL" id="SDI39884.1"/>
    </source>
</evidence>
<dbReference type="OrthoDB" id="1247865at2"/>
<accession>A0A2X2VMP8</accession>
<protein>
    <submittedName>
        <fullName evidence="2">Uncharacterized protein</fullName>
    </submittedName>
</protein>
<name>A0A2X2VMP8_CHRJE</name>
<dbReference type="EMBL" id="FNEG01000001">
    <property type="protein sequence ID" value="SDI39884.1"/>
    <property type="molecule type" value="Genomic_DNA"/>
</dbReference>
<dbReference type="Proteomes" id="UP000251670">
    <property type="component" value="Unassembled WGS sequence"/>
</dbReference>
<reference evidence="1 3" key="1">
    <citation type="submission" date="2016-10" db="EMBL/GenBank/DDBJ databases">
        <authorList>
            <person name="Varghese N."/>
            <person name="Submissions S."/>
        </authorList>
    </citation>
    <scope>NUCLEOTIDE SEQUENCE [LARGE SCALE GENOMIC DNA]</scope>
    <source>
        <strain evidence="1 3">DSM 19299</strain>
    </source>
</reference>
<evidence type="ECO:0000313" key="2">
    <source>
        <dbReference type="EMBL" id="SQB26951.1"/>
    </source>
</evidence>
<keyword evidence="3" id="KW-1185">Reference proteome</keyword>
<dbReference type="Proteomes" id="UP000199426">
    <property type="component" value="Unassembled WGS sequence"/>
</dbReference>
<reference evidence="2 4" key="2">
    <citation type="submission" date="2018-06" db="EMBL/GenBank/DDBJ databases">
        <authorList>
            <consortium name="Pathogen Informatics"/>
            <person name="Doyle S."/>
        </authorList>
    </citation>
    <scope>NUCLEOTIDE SEQUENCE [LARGE SCALE GENOMIC DNA]</scope>
    <source>
        <strain evidence="2 4">NCTC13492</strain>
    </source>
</reference>
<gene>
    <name evidence="2" type="ORF">NCTC13492_00630</name>
    <name evidence="1" type="ORF">SAMN05421542_1091</name>
</gene>
<dbReference type="STRING" id="445960.SAMN05421542_1091"/>